<name>A0A4Q1K556_9FLAO</name>
<keyword evidence="1" id="KW-0732">Signal</keyword>
<organism evidence="2 3">
    <name type="scientific">Flavobacterium amnicola</name>
    <dbReference type="NCBI Taxonomy" id="2506422"/>
    <lineage>
        <taxon>Bacteria</taxon>
        <taxon>Pseudomonadati</taxon>
        <taxon>Bacteroidota</taxon>
        <taxon>Flavobacteriia</taxon>
        <taxon>Flavobacteriales</taxon>
        <taxon>Flavobacteriaceae</taxon>
        <taxon>Flavobacterium</taxon>
    </lineage>
</organism>
<sequence>MKTLFLFFLTFLSLQNCANKMQEKFPVAIVEAYHQRWVAGVRGGGSGTSVYIGFEKALPQEIELKQLYFRNQLAKANKISESEYNFSFVGTANFDKGDELQSDVPSKAKANQPPFAIKEDEAILEYTQKGEKKYFKITNLKEKEMLAYPSARPQN</sequence>
<comment type="caution">
    <text evidence="2">The sequence shown here is derived from an EMBL/GenBank/DDBJ whole genome shotgun (WGS) entry which is preliminary data.</text>
</comment>
<proteinExistence type="predicted"/>
<evidence type="ECO:0000256" key="1">
    <source>
        <dbReference type="SAM" id="SignalP"/>
    </source>
</evidence>
<feature type="signal peptide" evidence="1">
    <location>
        <begin position="1"/>
        <end position="18"/>
    </location>
</feature>
<dbReference type="Proteomes" id="UP000290283">
    <property type="component" value="Unassembled WGS sequence"/>
</dbReference>
<dbReference type="EMBL" id="SBKO01000001">
    <property type="protein sequence ID" value="RXR20908.1"/>
    <property type="molecule type" value="Genomic_DNA"/>
</dbReference>
<keyword evidence="3" id="KW-1185">Reference proteome</keyword>
<evidence type="ECO:0008006" key="4">
    <source>
        <dbReference type="Google" id="ProtNLM"/>
    </source>
</evidence>
<dbReference type="OrthoDB" id="1364277at2"/>
<gene>
    <name evidence="2" type="ORF">EQG63_02935</name>
</gene>
<feature type="chain" id="PRO_5020696339" description="Lipoprotein" evidence="1">
    <location>
        <begin position="19"/>
        <end position="155"/>
    </location>
</feature>
<evidence type="ECO:0000313" key="2">
    <source>
        <dbReference type="EMBL" id="RXR20908.1"/>
    </source>
</evidence>
<dbReference type="RefSeq" id="WP_129434235.1">
    <property type="nucleotide sequence ID" value="NZ_SBKO01000001.1"/>
</dbReference>
<evidence type="ECO:0000313" key="3">
    <source>
        <dbReference type="Proteomes" id="UP000290283"/>
    </source>
</evidence>
<dbReference type="AlphaFoldDB" id="A0A4Q1K556"/>
<accession>A0A4Q1K556</accession>
<protein>
    <recommendedName>
        <fullName evidence="4">Lipoprotein</fullName>
    </recommendedName>
</protein>
<reference evidence="3" key="1">
    <citation type="submission" date="2019-01" db="EMBL/GenBank/DDBJ databases">
        <title>Cytophagaceae bacterium strain CAR-16.</title>
        <authorList>
            <person name="Chen W.-M."/>
        </authorList>
    </citation>
    <scope>NUCLEOTIDE SEQUENCE [LARGE SCALE GENOMIC DNA]</scope>
    <source>
        <strain evidence="3">LLJ-11</strain>
    </source>
</reference>